<proteinExistence type="predicted"/>
<evidence type="ECO:0000313" key="3">
    <source>
        <dbReference type="Proteomes" id="UP001054252"/>
    </source>
</evidence>
<name>A0AAV5MFQ2_9ROSI</name>
<gene>
    <name evidence="2" type="ORF">SLEP1_g55184</name>
</gene>
<feature type="region of interest" description="Disordered" evidence="1">
    <location>
        <begin position="1"/>
        <end position="35"/>
    </location>
</feature>
<dbReference type="EMBL" id="BPVZ01000254">
    <property type="protein sequence ID" value="GKV48360.1"/>
    <property type="molecule type" value="Genomic_DNA"/>
</dbReference>
<evidence type="ECO:0000256" key="1">
    <source>
        <dbReference type="SAM" id="MobiDB-lite"/>
    </source>
</evidence>
<feature type="compositionally biased region" description="Low complexity" evidence="1">
    <location>
        <begin position="21"/>
        <end position="35"/>
    </location>
</feature>
<reference evidence="2 3" key="1">
    <citation type="journal article" date="2021" name="Commun. Biol.">
        <title>The genome of Shorea leprosula (Dipterocarpaceae) highlights the ecological relevance of drought in aseasonal tropical rainforests.</title>
        <authorList>
            <person name="Ng K.K.S."/>
            <person name="Kobayashi M.J."/>
            <person name="Fawcett J.A."/>
            <person name="Hatakeyama M."/>
            <person name="Paape T."/>
            <person name="Ng C.H."/>
            <person name="Ang C.C."/>
            <person name="Tnah L.H."/>
            <person name="Lee C.T."/>
            <person name="Nishiyama T."/>
            <person name="Sese J."/>
            <person name="O'Brien M.J."/>
            <person name="Copetti D."/>
            <person name="Mohd Noor M.I."/>
            <person name="Ong R.C."/>
            <person name="Putra M."/>
            <person name="Sireger I.Z."/>
            <person name="Indrioko S."/>
            <person name="Kosugi Y."/>
            <person name="Izuno A."/>
            <person name="Isagi Y."/>
            <person name="Lee S.L."/>
            <person name="Shimizu K.K."/>
        </authorList>
    </citation>
    <scope>NUCLEOTIDE SEQUENCE [LARGE SCALE GENOMIC DNA]</scope>
    <source>
        <strain evidence="2">214</strain>
    </source>
</reference>
<dbReference type="Proteomes" id="UP001054252">
    <property type="component" value="Unassembled WGS sequence"/>
</dbReference>
<comment type="caution">
    <text evidence="2">The sequence shown here is derived from an EMBL/GenBank/DDBJ whole genome shotgun (WGS) entry which is preliminary data.</text>
</comment>
<accession>A0AAV5MFQ2</accession>
<organism evidence="2 3">
    <name type="scientific">Rubroshorea leprosula</name>
    <dbReference type="NCBI Taxonomy" id="152421"/>
    <lineage>
        <taxon>Eukaryota</taxon>
        <taxon>Viridiplantae</taxon>
        <taxon>Streptophyta</taxon>
        <taxon>Embryophyta</taxon>
        <taxon>Tracheophyta</taxon>
        <taxon>Spermatophyta</taxon>
        <taxon>Magnoliopsida</taxon>
        <taxon>eudicotyledons</taxon>
        <taxon>Gunneridae</taxon>
        <taxon>Pentapetalae</taxon>
        <taxon>rosids</taxon>
        <taxon>malvids</taxon>
        <taxon>Malvales</taxon>
        <taxon>Dipterocarpaceae</taxon>
        <taxon>Rubroshorea</taxon>
    </lineage>
</organism>
<protein>
    <submittedName>
        <fullName evidence="2">Uncharacterized protein</fullName>
    </submittedName>
</protein>
<evidence type="ECO:0000313" key="2">
    <source>
        <dbReference type="EMBL" id="GKV48360.1"/>
    </source>
</evidence>
<dbReference type="AlphaFoldDB" id="A0AAV5MFQ2"/>
<keyword evidence="3" id="KW-1185">Reference proteome</keyword>
<sequence>MAVSYQKIKTIRPHKAGAAGGEEQSSSRSGFFQQGGKISGFQIRFLDKKRRPKTKLSHQFSKAWLGSLFFFLRVAAAGRNEKKSRIGLEKKKERKKKEKRKEVILI</sequence>